<feature type="compositionally biased region" description="Basic and acidic residues" evidence="4">
    <location>
        <begin position="128"/>
        <end position="151"/>
    </location>
</feature>
<keyword evidence="3" id="KW-1003">Cell membrane</keyword>
<keyword evidence="3" id="KW-0472">Membrane</keyword>
<dbReference type="GO" id="GO:0005886">
    <property type="term" value="C:plasma membrane"/>
    <property type="evidence" value="ECO:0007669"/>
    <property type="project" value="UniProtKB-SubCell"/>
</dbReference>
<evidence type="ECO:0000256" key="4">
    <source>
        <dbReference type="SAM" id="MobiDB-lite"/>
    </source>
</evidence>
<keyword evidence="2" id="KW-0813">Transport</keyword>
<reference evidence="5" key="1">
    <citation type="submission" date="2021-02" db="EMBL/GenBank/DDBJ databases">
        <title>Comparative genomics reveals that relaxation of natural selection precedes convergent phenotypic evolution of cavefish.</title>
        <authorList>
            <person name="Peng Z."/>
        </authorList>
    </citation>
    <scope>NUCLEOTIDE SEQUENCE</scope>
    <source>
        <tissue evidence="5">Muscle</tissue>
    </source>
</reference>
<dbReference type="GO" id="GO:0015385">
    <property type="term" value="F:sodium:proton antiporter activity"/>
    <property type="evidence" value="ECO:0007669"/>
    <property type="project" value="InterPro"/>
</dbReference>
<proteinExistence type="predicted"/>
<evidence type="ECO:0000313" key="6">
    <source>
        <dbReference type="Proteomes" id="UP001059041"/>
    </source>
</evidence>
<keyword evidence="2" id="KW-0050">Antiport</keyword>
<comment type="subcellular location">
    <subcellularLocation>
        <location evidence="1">Cell membrane</location>
        <topology evidence="1">Multi-pass membrane protein</topology>
    </subcellularLocation>
</comment>
<feature type="compositionally biased region" description="Basic and acidic residues" evidence="4">
    <location>
        <begin position="101"/>
        <end position="110"/>
    </location>
</feature>
<feature type="compositionally biased region" description="Low complexity" evidence="4">
    <location>
        <begin position="285"/>
        <end position="302"/>
    </location>
</feature>
<keyword evidence="6" id="KW-1185">Reference proteome</keyword>
<feature type="region of interest" description="Disordered" evidence="4">
    <location>
        <begin position="254"/>
        <end position="348"/>
    </location>
</feature>
<evidence type="ECO:0000256" key="3">
    <source>
        <dbReference type="ARBA" id="ARBA00022475"/>
    </source>
</evidence>
<dbReference type="AlphaFoldDB" id="A0A9W7X4R0"/>
<gene>
    <name evidence="5" type="ORF">IRJ41_007470</name>
</gene>
<organism evidence="5 6">
    <name type="scientific">Triplophysa rosa</name>
    <name type="common">Cave loach</name>
    <dbReference type="NCBI Taxonomy" id="992332"/>
    <lineage>
        <taxon>Eukaryota</taxon>
        <taxon>Metazoa</taxon>
        <taxon>Chordata</taxon>
        <taxon>Craniata</taxon>
        <taxon>Vertebrata</taxon>
        <taxon>Euteleostomi</taxon>
        <taxon>Actinopterygii</taxon>
        <taxon>Neopterygii</taxon>
        <taxon>Teleostei</taxon>
        <taxon>Ostariophysi</taxon>
        <taxon>Cypriniformes</taxon>
        <taxon>Nemacheilidae</taxon>
        <taxon>Triplophysa</taxon>
    </lineage>
</organism>
<comment type="caution">
    <text evidence="5">The sequence shown here is derived from an EMBL/GenBank/DDBJ whole genome shotgun (WGS) entry which is preliminary data.</text>
</comment>
<accession>A0A9W7X4R0</accession>
<evidence type="ECO:0000256" key="1">
    <source>
        <dbReference type="ARBA" id="ARBA00004651"/>
    </source>
</evidence>
<feature type="compositionally biased region" description="Basic residues" evidence="4">
    <location>
        <begin position="112"/>
        <end position="127"/>
    </location>
</feature>
<dbReference type="PRINTS" id="PR01087">
    <property type="entry name" value="NAHEXCHNGR3"/>
</dbReference>
<dbReference type="EMBL" id="JAFHDT010000001">
    <property type="protein sequence ID" value="KAI7814072.1"/>
    <property type="molecule type" value="Genomic_DNA"/>
</dbReference>
<name>A0A9W7X4R0_TRIRA</name>
<dbReference type="Proteomes" id="UP001059041">
    <property type="component" value="Linkage Group LG1"/>
</dbReference>
<evidence type="ECO:0000313" key="5">
    <source>
        <dbReference type="EMBL" id="KAI7814072.1"/>
    </source>
</evidence>
<dbReference type="GO" id="GO:0006885">
    <property type="term" value="P:regulation of pH"/>
    <property type="evidence" value="ECO:0007669"/>
    <property type="project" value="InterPro"/>
</dbReference>
<dbReference type="InterPro" id="IPR018410">
    <property type="entry name" value="Na/H_exchanger_3/5"/>
</dbReference>
<sequence length="374" mass="41293">MKGGNVLTSARLSLPSMASRTSFPEVTNVTNYLRENGSGVCLDLQVIDTVPGAKIEEELETHHVLAGNLYKPRRRYQSHYSRHFMTVGDKERQDREVLQRNMRNRLESFKSTHYKRHKKDRSQKKRKGSDAKEQDTSDKPRRNVSWQDKDTVVVPMGPEDDQHDASEPDRDEDVGITFVARRAPETPKERPKSVPAALDVCQSPVAAPPSPTCGEKNLPWKSGVGSLPPCVSVEATKIIPVDLQQAWNQSISSLESLASPPAPPEPQHPRVSALSRLGGPMWTPAKAKSGSGSGSNATASSSWQFQFPVRKEEEEEGAISQQQQEIQPLMASLRPPPPAAQATGKRRNPCVYLRSLVTVPPSGGKPHSRKPTQL</sequence>
<protein>
    <submittedName>
        <fullName evidence="5">Sodium/hydrogen exchanger 5</fullName>
    </submittedName>
</protein>
<feature type="region of interest" description="Disordered" evidence="4">
    <location>
        <begin position="101"/>
        <end position="175"/>
    </location>
</feature>
<evidence type="ECO:0000256" key="2">
    <source>
        <dbReference type="ARBA" id="ARBA00022449"/>
    </source>
</evidence>